<gene>
    <name evidence="7" type="ORF">FB458_3873</name>
</gene>
<dbReference type="Pfam" id="PF02222">
    <property type="entry name" value="ATP-grasp"/>
    <property type="match status" value="1"/>
</dbReference>
<proteinExistence type="predicted"/>
<dbReference type="GO" id="GO:0006164">
    <property type="term" value="P:purine nucleotide biosynthetic process"/>
    <property type="evidence" value="ECO:0007669"/>
    <property type="project" value="UniProtKB-KW"/>
</dbReference>
<dbReference type="SUPFAM" id="SSF56059">
    <property type="entry name" value="Glutathione synthetase ATP-binding domain-like"/>
    <property type="match status" value="1"/>
</dbReference>
<dbReference type="EMBL" id="VFMN01000001">
    <property type="protein sequence ID" value="TQJ10737.1"/>
    <property type="molecule type" value="Genomic_DNA"/>
</dbReference>
<protein>
    <submittedName>
        <fullName evidence="7">ATP-grasp domain-containing protein</fullName>
    </submittedName>
</protein>
<dbReference type="InterPro" id="IPR052032">
    <property type="entry name" value="ATP-dep_AA_Ligase"/>
</dbReference>
<evidence type="ECO:0000313" key="8">
    <source>
        <dbReference type="Proteomes" id="UP000317893"/>
    </source>
</evidence>
<dbReference type="GO" id="GO:0016874">
    <property type="term" value="F:ligase activity"/>
    <property type="evidence" value="ECO:0007669"/>
    <property type="project" value="UniProtKB-KW"/>
</dbReference>
<sequence length="423" mass="46655">MVRGERRKRPPGRTRVVRVNFVFVEPAFPANQRRFVRALAEVGATVIGVGESPQEHLDDELRSWMRGYYRVANVTDETQLDAAVAWAQERLWVDRLESTIESHQLTAAAVRERRGIPGTSVRTTWLCRDKPSMKQALREAGVPTAASTAASTPDEVRAFAAATGYPLVLKPRAGAGAQGTVRVGSDAELEAAMVAFGDAGSIAVEEFVEGHEGFYDTIAHDGHVVHDWATHYYPNVLEAMRERWISPQFLTTNRIDTAPFYGEVRELGAKVIAALGITTSATHMEWFLGEKGLRFSEIGCRPPGVGAWDLYSAANDVDVYREWAHVLVHGAPDRALSRRCAAGIVALRPEADGVVHGYSGVDEVRARYGEWLLDEHLPHPGTPTQPVEAGYMANAWMRLRHPDYDALRGMLDDVGRTVRVHAG</sequence>
<dbReference type="PROSITE" id="PS50975">
    <property type="entry name" value="ATP_GRASP"/>
    <property type="match status" value="1"/>
</dbReference>
<evidence type="ECO:0000256" key="2">
    <source>
        <dbReference type="ARBA" id="ARBA00022741"/>
    </source>
</evidence>
<keyword evidence="2 5" id="KW-0547">Nucleotide-binding</keyword>
<dbReference type="Gene3D" id="3.30.1490.20">
    <property type="entry name" value="ATP-grasp fold, A domain"/>
    <property type="match status" value="1"/>
</dbReference>
<dbReference type="Gene3D" id="3.40.50.20">
    <property type="match status" value="1"/>
</dbReference>
<evidence type="ECO:0000313" key="7">
    <source>
        <dbReference type="EMBL" id="TQJ10737.1"/>
    </source>
</evidence>
<dbReference type="GO" id="GO:0005524">
    <property type="term" value="F:ATP binding"/>
    <property type="evidence" value="ECO:0007669"/>
    <property type="project" value="UniProtKB-UniRule"/>
</dbReference>
<feature type="domain" description="ATP-grasp" evidence="6">
    <location>
        <begin position="134"/>
        <end position="328"/>
    </location>
</feature>
<dbReference type="PANTHER" id="PTHR43585">
    <property type="entry name" value="FUMIPYRROLE BIOSYNTHESIS PROTEIN C"/>
    <property type="match status" value="1"/>
</dbReference>
<keyword evidence="4 5" id="KW-0067">ATP-binding</keyword>
<dbReference type="PANTHER" id="PTHR43585:SF2">
    <property type="entry name" value="ATP-GRASP ENZYME FSQD"/>
    <property type="match status" value="1"/>
</dbReference>
<evidence type="ECO:0000259" key="6">
    <source>
        <dbReference type="PROSITE" id="PS50975"/>
    </source>
</evidence>
<dbReference type="InterPro" id="IPR011761">
    <property type="entry name" value="ATP-grasp"/>
</dbReference>
<dbReference type="Proteomes" id="UP000317893">
    <property type="component" value="Unassembled WGS sequence"/>
</dbReference>
<accession>A0A542E5X9</accession>
<evidence type="ECO:0000256" key="3">
    <source>
        <dbReference type="ARBA" id="ARBA00022755"/>
    </source>
</evidence>
<dbReference type="InterPro" id="IPR003135">
    <property type="entry name" value="ATP-grasp_carboxylate-amine"/>
</dbReference>
<comment type="caution">
    <text evidence="7">The sequence shown here is derived from an EMBL/GenBank/DDBJ whole genome shotgun (WGS) entry which is preliminary data.</text>
</comment>
<reference evidence="7 8" key="1">
    <citation type="submission" date="2019-06" db="EMBL/GenBank/DDBJ databases">
        <title>Sequencing the genomes of 1000 actinobacteria strains.</title>
        <authorList>
            <person name="Klenk H.-P."/>
        </authorList>
    </citation>
    <scope>NUCLEOTIDE SEQUENCE [LARGE SCALE GENOMIC DNA]</scope>
    <source>
        <strain evidence="7 8">DSM 18607</strain>
    </source>
</reference>
<dbReference type="InterPro" id="IPR013815">
    <property type="entry name" value="ATP_grasp_subdomain_1"/>
</dbReference>
<keyword evidence="1" id="KW-0436">Ligase</keyword>
<keyword evidence="8" id="KW-1185">Reference proteome</keyword>
<dbReference type="Gene3D" id="3.30.470.20">
    <property type="entry name" value="ATP-grasp fold, B domain"/>
    <property type="match status" value="1"/>
</dbReference>
<dbReference type="GO" id="GO:0046872">
    <property type="term" value="F:metal ion binding"/>
    <property type="evidence" value="ECO:0007669"/>
    <property type="project" value="InterPro"/>
</dbReference>
<dbReference type="AlphaFoldDB" id="A0A542E5X9"/>
<evidence type="ECO:0000256" key="5">
    <source>
        <dbReference type="PROSITE-ProRule" id="PRU00409"/>
    </source>
</evidence>
<evidence type="ECO:0000256" key="4">
    <source>
        <dbReference type="ARBA" id="ARBA00022840"/>
    </source>
</evidence>
<evidence type="ECO:0000256" key="1">
    <source>
        <dbReference type="ARBA" id="ARBA00022598"/>
    </source>
</evidence>
<name>A0A542E5X9_9MICO</name>
<keyword evidence="3" id="KW-0658">Purine biosynthesis</keyword>
<organism evidence="7 8">
    <name type="scientific">Lapillicoccus jejuensis</name>
    <dbReference type="NCBI Taxonomy" id="402171"/>
    <lineage>
        <taxon>Bacteria</taxon>
        <taxon>Bacillati</taxon>
        <taxon>Actinomycetota</taxon>
        <taxon>Actinomycetes</taxon>
        <taxon>Micrococcales</taxon>
        <taxon>Intrasporangiaceae</taxon>
        <taxon>Lapillicoccus</taxon>
    </lineage>
</organism>